<comment type="cofactor">
    <cofactor evidence="1 9">
        <name>Mg(2+)</name>
        <dbReference type="ChEBI" id="CHEBI:18420"/>
    </cofactor>
</comment>
<reference evidence="10 11" key="1">
    <citation type="journal article" date="2016" name="Mol. Biol. Evol.">
        <title>Comparative Genomics of Early-Diverging Mushroom-Forming Fungi Provides Insights into the Origins of Lignocellulose Decay Capabilities.</title>
        <authorList>
            <person name="Nagy L.G."/>
            <person name="Riley R."/>
            <person name="Tritt A."/>
            <person name="Adam C."/>
            <person name="Daum C."/>
            <person name="Floudas D."/>
            <person name="Sun H."/>
            <person name="Yadav J.S."/>
            <person name="Pangilinan J."/>
            <person name="Larsson K.H."/>
            <person name="Matsuura K."/>
            <person name="Barry K."/>
            <person name="Labutti K."/>
            <person name="Kuo R."/>
            <person name="Ohm R.A."/>
            <person name="Bhattacharya S.S."/>
            <person name="Shirouzu T."/>
            <person name="Yoshinaga Y."/>
            <person name="Martin F.M."/>
            <person name="Grigoriev I.V."/>
            <person name="Hibbett D.S."/>
        </authorList>
    </citation>
    <scope>NUCLEOTIDE SEQUENCE [LARGE SCALE GENOMIC DNA]</scope>
    <source>
        <strain evidence="10 11">93-53</strain>
    </source>
</reference>
<keyword evidence="11" id="KW-1185">Reference proteome</keyword>
<keyword evidence="7 9" id="KW-1133">Transmembrane helix</keyword>
<dbReference type="UniPathway" id="UPA00232"/>
<dbReference type="Gene3D" id="1.20.120.1780">
    <property type="entry name" value="UbiA prenyltransferase"/>
    <property type="match status" value="1"/>
</dbReference>
<gene>
    <name evidence="10" type="ORF">LAESUDRAFT_146989</name>
</gene>
<comment type="pathway">
    <text evidence="3">Secondary metabolite biosynthesis.</text>
</comment>
<dbReference type="GO" id="GO:0006744">
    <property type="term" value="P:ubiquinone biosynthetic process"/>
    <property type="evidence" value="ECO:0007669"/>
    <property type="project" value="UniProtKB-UniRule"/>
</dbReference>
<protein>
    <recommendedName>
        <fullName evidence="9">4-hydroxybenzoate polyprenyltransferase, mitochondrial</fullName>
        <shortName evidence="9">4-HB polyprenyltransferase</shortName>
        <ecNumber evidence="9">2.5.1.39</ecNumber>
    </recommendedName>
    <alternativeName>
        <fullName evidence="9">Para-hydroxybenzoate--polyprenyltransferase</fullName>
        <shortName evidence="9">PHB:PPT</shortName>
        <shortName evidence="9">PHB:polyprenyltransferase</shortName>
    </alternativeName>
</protein>
<comment type="similarity">
    <text evidence="4 9">Belongs to the UbiA prenyltransferase family.</text>
</comment>
<dbReference type="AlphaFoldDB" id="A0A165EBE9"/>
<keyword evidence="9" id="KW-0999">Mitochondrion inner membrane</keyword>
<evidence type="ECO:0000256" key="4">
    <source>
        <dbReference type="ARBA" id="ARBA00005985"/>
    </source>
</evidence>
<dbReference type="PANTHER" id="PTHR11048:SF28">
    <property type="entry name" value="4-HYDROXYBENZOATE POLYPRENYLTRANSFERASE, MITOCHONDRIAL"/>
    <property type="match status" value="1"/>
</dbReference>
<dbReference type="GO" id="GO:0008299">
    <property type="term" value="P:isoprenoid biosynthetic process"/>
    <property type="evidence" value="ECO:0007669"/>
    <property type="project" value="UniProtKB-UniRule"/>
</dbReference>
<dbReference type="GO" id="GO:0005886">
    <property type="term" value="C:plasma membrane"/>
    <property type="evidence" value="ECO:0007669"/>
    <property type="project" value="TreeGrafter"/>
</dbReference>
<feature type="transmembrane region" description="Helical" evidence="9">
    <location>
        <begin position="282"/>
        <end position="302"/>
    </location>
</feature>
<dbReference type="Pfam" id="PF01040">
    <property type="entry name" value="UbiA"/>
    <property type="match status" value="1"/>
</dbReference>
<evidence type="ECO:0000256" key="6">
    <source>
        <dbReference type="ARBA" id="ARBA00022692"/>
    </source>
</evidence>
<sequence length="306" mass="33207">MGAAVDNVHPPVWRSLLRLTRLHLFPLGSDLAFWPSAWGLTLSACATGLPPKQLANVSFWFFVGGTLRHSAGCIWNDICDREYDRQVERTKSRPIASGAISVPSALMLYLAHVLACISLLMQAGPDATRIGLVSLVLLDVLYPFMKRWTSWPQVILGITSAIGVPVGWVTVAGKSTGEQVVAALFVGCICWTIYCDTIYACQDRHDDLKAGVHSTALLFGNYVRPVCAIFAAIFVACMATAGALNGQGPLFFIITVLGTAVTLAWQVATVDLDNGADCMKAFMVDAYLSYGMWAGMLLDYAYRMIV</sequence>
<dbReference type="STRING" id="1314785.A0A165EBE9"/>
<dbReference type="RefSeq" id="XP_040764396.1">
    <property type="nucleotide sequence ID" value="XM_040901350.1"/>
</dbReference>
<evidence type="ECO:0000256" key="9">
    <source>
        <dbReference type="HAMAP-Rule" id="MF_03189"/>
    </source>
</evidence>
<dbReference type="InterPro" id="IPR030470">
    <property type="entry name" value="UbiA_prenylTrfase_CS"/>
</dbReference>
<feature type="transmembrane region" description="Helical" evidence="9">
    <location>
        <begin position="95"/>
        <end position="121"/>
    </location>
</feature>
<keyword evidence="9" id="KW-0496">Mitochondrion</keyword>
<dbReference type="PROSITE" id="PS00943">
    <property type="entry name" value="UBIA"/>
    <property type="match status" value="1"/>
</dbReference>
<dbReference type="HAMAP" id="MF_01635">
    <property type="entry name" value="UbiA"/>
    <property type="match status" value="1"/>
</dbReference>
<dbReference type="Proteomes" id="UP000076871">
    <property type="component" value="Unassembled WGS sequence"/>
</dbReference>
<dbReference type="EC" id="2.5.1.39" evidence="9"/>
<dbReference type="FunFam" id="1.10.357.140:FF:000008">
    <property type="entry name" value="4-hydroxybenzoate octaprenyltransferase"/>
    <property type="match status" value="1"/>
</dbReference>
<evidence type="ECO:0000256" key="2">
    <source>
        <dbReference type="ARBA" id="ARBA00004141"/>
    </source>
</evidence>
<evidence type="ECO:0000256" key="8">
    <source>
        <dbReference type="ARBA" id="ARBA00023136"/>
    </source>
</evidence>
<dbReference type="InterPro" id="IPR000537">
    <property type="entry name" value="UbiA_prenyltransferase"/>
</dbReference>
<keyword evidence="8 9" id="KW-0472">Membrane</keyword>
<comment type="pathway">
    <text evidence="9">Cofactor biosynthesis; ubiquinone biosynthesis.</text>
</comment>
<comment type="catalytic activity">
    <reaction evidence="9">
        <text>an all-trans-polyprenyl diphosphate + 4-hydroxybenzoate = a 4-hydroxy-3-(all-trans-polyprenyl)benzoate + diphosphate</text>
        <dbReference type="Rhea" id="RHEA:44504"/>
        <dbReference type="Rhea" id="RHEA-COMP:9514"/>
        <dbReference type="Rhea" id="RHEA-COMP:9564"/>
        <dbReference type="ChEBI" id="CHEBI:17879"/>
        <dbReference type="ChEBI" id="CHEBI:33019"/>
        <dbReference type="ChEBI" id="CHEBI:58914"/>
        <dbReference type="ChEBI" id="CHEBI:78396"/>
        <dbReference type="EC" id="2.5.1.39"/>
    </reaction>
</comment>
<evidence type="ECO:0000313" key="11">
    <source>
        <dbReference type="Proteomes" id="UP000076871"/>
    </source>
</evidence>
<dbReference type="EMBL" id="KV427623">
    <property type="protein sequence ID" value="KZT06656.1"/>
    <property type="molecule type" value="Genomic_DNA"/>
</dbReference>
<evidence type="ECO:0000313" key="10">
    <source>
        <dbReference type="EMBL" id="KZT06656.1"/>
    </source>
</evidence>
<evidence type="ECO:0000256" key="5">
    <source>
        <dbReference type="ARBA" id="ARBA00022679"/>
    </source>
</evidence>
<dbReference type="GO" id="GO:0008412">
    <property type="term" value="F:4-hydroxybenzoate polyprenyltransferase activity"/>
    <property type="evidence" value="ECO:0007669"/>
    <property type="project" value="UniProtKB-EC"/>
</dbReference>
<dbReference type="InterPro" id="IPR039653">
    <property type="entry name" value="Prenyltransferase"/>
</dbReference>
<evidence type="ECO:0000256" key="3">
    <source>
        <dbReference type="ARBA" id="ARBA00005179"/>
    </source>
</evidence>
<dbReference type="GO" id="GO:0005743">
    <property type="term" value="C:mitochondrial inner membrane"/>
    <property type="evidence" value="ECO:0007669"/>
    <property type="project" value="UniProtKB-SubCell"/>
</dbReference>
<dbReference type="CDD" id="cd13959">
    <property type="entry name" value="PT_UbiA_COQ2"/>
    <property type="match status" value="1"/>
</dbReference>
<dbReference type="Gene3D" id="1.10.357.140">
    <property type="entry name" value="UbiA prenyltransferase"/>
    <property type="match status" value="1"/>
</dbReference>
<keyword evidence="5 9" id="KW-0808">Transferase</keyword>
<dbReference type="InterPro" id="IPR044878">
    <property type="entry name" value="UbiA_sf"/>
</dbReference>
<feature type="transmembrane region" description="Helical" evidence="9">
    <location>
        <begin position="250"/>
        <end position="270"/>
    </location>
</feature>
<name>A0A165EBE9_9APHY</name>
<feature type="transmembrane region" description="Helical" evidence="9">
    <location>
        <begin position="222"/>
        <end position="244"/>
    </location>
</feature>
<dbReference type="InParanoid" id="A0A165EBE9"/>
<accession>A0A165EBE9</accession>
<dbReference type="OrthoDB" id="18170at2759"/>
<feature type="transmembrane region" description="Helical" evidence="9">
    <location>
        <begin position="179"/>
        <end position="201"/>
    </location>
</feature>
<evidence type="ECO:0000256" key="7">
    <source>
        <dbReference type="ARBA" id="ARBA00022989"/>
    </source>
</evidence>
<dbReference type="FunFam" id="1.20.120.1780:FF:000001">
    <property type="entry name" value="4-hydroxybenzoate octaprenyltransferase"/>
    <property type="match status" value="1"/>
</dbReference>
<proteinExistence type="inferred from homology"/>
<keyword evidence="9" id="KW-0831">Ubiquinone biosynthesis</keyword>
<comment type="function">
    <text evidence="9">Catalyzes the prenylation of para-hydroxybenzoate (PHB) with an all-trans polyprenyl group. Mediates the second step in the final reaction sequence of coenzyme Q (CoQ) biosynthesis, which is the condensation of the polyisoprenoid side chain with PHB, generating the first membrane-bound Q intermediate.</text>
</comment>
<dbReference type="PANTHER" id="PTHR11048">
    <property type="entry name" value="PRENYLTRANSFERASES"/>
    <property type="match status" value="1"/>
</dbReference>
<evidence type="ECO:0000256" key="1">
    <source>
        <dbReference type="ARBA" id="ARBA00001946"/>
    </source>
</evidence>
<keyword evidence="6 9" id="KW-0812">Transmembrane</keyword>
<organism evidence="10 11">
    <name type="scientific">Laetiporus sulphureus 93-53</name>
    <dbReference type="NCBI Taxonomy" id="1314785"/>
    <lineage>
        <taxon>Eukaryota</taxon>
        <taxon>Fungi</taxon>
        <taxon>Dikarya</taxon>
        <taxon>Basidiomycota</taxon>
        <taxon>Agaricomycotina</taxon>
        <taxon>Agaricomycetes</taxon>
        <taxon>Polyporales</taxon>
        <taxon>Laetiporus</taxon>
    </lineage>
</organism>
<feature type="transmembrane region" description="Helical" evidence="9">
    <location>
        <begin position="154"/>
        <end position="173"/>
    </location>
</feature>
<dbReference type="InterPro" id="IPR006370">
    <property type="entry name" value="HB_polyprenyltransferase-like"/>
</dbReference>
<keyword evidence="9" id="KW-0414">Isoprene biosynthesis</keyword>
<comment type="subcellular location">
    <subcellularLocation>
        <location evidence="2">Membrane</location>
        <topology evidence="2">Multi-pass membrane protein</topology>
    </subcellularLocation>
    <subcellularLocation>
        <location evidence="9">Mitochondrion inner membrane</location>
        <topology evidence="9">Multi-pass membrane protein</topology>
        <orientation evidence="9">Matrix side</orientation>
    </subcellularLocation>
</comment>
<dbReference type="GeneID" id="63818382"/>